<reference evidence="19" key="1">
    <citation type="submission" date="2018-10" db="EMBL/GenBank/DDBJ databases">
        <authorList>
            <person name="Vincent A.T."/>
            <person name="Schiettekatte O."/>
            <person name="Bourhy P."/>
            <person name="Veyrier F.J."/>
            <person name="Picardeau M."/>
        </authorList>
    </citation>
    <scope>NUCLEOTIDE SEQUENCE</scope>
    <source>
        <strain evidence="19">201702449</strain>
    </source>
</reference>
<organism evidence="18 21">
    <name type="scientific">Leptospira levettii</name>
    <dbReference type="NCBI Taxonomy" id="2023178"/>
    <lineage>
        <taxon>Bacteria</taxon>
        <taxon>Pseudomonadati</taxon>
        <taxon>Spirochaetota</taxon>
        <taxon>Spirochaetia</taxon>
        <taxon>Leptospirales</taxon>
        <taxon>Leptospiraceae</taxon>
        <taxon>Leptospira</taxon>
    </lineage>
</organism>
<dbReference type="Proteomes" id="UP000297352">
    <property type="component" value="Unassembled WGS sequence"/>
</dbReference>
<reference evidence="19" key="2">
    <citation type="journal article" date="2019" name="PLoS Negl. Trop. Dis.">
        <title>Revisiting the worldwide diversity of Leptospira species in the environment.</title>
        <authorList>
            <person name="Vincent A.T."/>
            <person name="Schiettekatte O."/>
            <person name="Bourhy P."/>
            <person name="Veyrier F.J."/>
            <person name="Picardeau M."/>
        </authorList>
    </citation>
    <scope>NUCLEOTIDE SEQUENCE</scope>
    <source>
        <strain evidence="19">201702449</strain>
    </source>
</reference>
<evidence type="ECO:0000256" key="14">
    <source>
        <dbReference type="ARBA" id="ARBA00041592"/>
    </source>
</evidence>
<keyword evidence="7" id="KW-0378">Hydrolase</keyword>
<evidence type="ECO:0000256" key="9">
    <source>
        <dbReference type="ARBA" id="ARBA00023204"/>
    </source>
</evidence>
<comment type="similarity">
    <text evidence="2">Belongs to the Nudix hydrolase family.</text>
</comment>
<evidence type="ECO:0000256" key="5">
    <source>
        <dbReference type="ARBA" id="ARBA00022723"/>
    </source>
</evidence>
<dbReference type="InterPro" id="IPR047127">
    <property type="entry name" value="MutT-like"/>
</dbReference>
<name>A0AAW5V9Y1_9LEPT</name>
<evidence type="ECO:0000256" key="10">
    <source>
        <dbReference type="ARBA" id="ARBA00035861"/>
    </source>
</evidence>
<dbReference type="CDD" id="cd03425">
    <property type="entry name" value="NUDIX_MutT_NudA_like"/>
    <property type="match status" value="1"/>
</dbReference>
<dbReference type="GO" id="GO:0044715">
    <property type="term" value="F:8-oxo-dGDP phosphatase activity"/>
    <property type="evidence" value="ECO:0007669"/>
    <property type="project" value="TreeGrafter"/>
</dbReference>
<dbReference type="GO" id="GO:0046872">
    <property type="term" value="F:metal ion binding"/>
    <property type="evidence" value="ECO:0007669"/>
    <property type="project" value="UniProtKB-KW"/>
</dbReference>
<dbReference type="EC" id="3.6.1.55" evidence="12"/>
<sequence length="130" mass="15089">MKKISVVAAVIRHNDLYLCVRRGPAKYDYIANKWEFPGGKVEPEETKEDAIKREIQEELKMEIMINSFLMTVSHVYPDFHLTMDTFLCDTSSKDLTLTEHQDFLWLPKDKLSQLDWAAADKPIVSKLESL</sequence>
<evidence type="ECO:0000256" key="4">
    <source>
        <dbReference type="ARBA" id="ARBA00022705"/>
    </source>
</evidence>
<dbReference type="InterPro" id="IPR000086">
    <property type="entry name" value="NUDIX_hydrolase_dom"/>
</dbReference>
<dbReference type="InterPro" id="IPR015797">
    <property type="entry name" value="NUDIX_hydrolase-like_dom_sf"/>
</dbReference>
<evidence type="ECO:0000256" key="3">
    <source>
        <dbReference type="ARBA" id="ARBA00022457"/>
    </source>
</evidence>
<dbReference type="AlphaFoldDB" id="A0AAW5V9Y1"/>
<dbReference type="EMBL" id="RQGI01000023">
    <property type="protein sequence ID" value="TGL72670.1"/>
    <property type="molecule type" value="Genomic_DNA"/>
</dbReference>
<evidence type="ECO:0000313" key="20">
    <source>
        <dbReference type="Proteomes" id="UP000297352"/>
    </source>
</evidence>
<keyword evidence="20" id="KW-1185">Reference proteome</keyword>
<dbReference type="PROSITE" id="PS51462">
    <property type="entry name" value="NUDIX"/>
    <property type="match status" value="1"/>
</dbReference>
<evidence type="ECO:0000313" key="21">
    <source>
        <dbReference type="Proteomes" id="UP001209694"/>
    </source>
</evidence>
<feature type="domain" description="Nudix hydrolase" evidence="17">
    <location>
        <begin position="1"/>
        <end position="128"/>
    </location>
</feature>
<evidence type="ECO:0000313" key="19">
    <source>
        <dbReference type="EMBL" id="TGL72670.1"/>
    </source>
</evidence>
<comment type="cofactor">
    <cofactor evidence="1">
        <name>Mg(2+)</name>
        <dbReference type="ChEBI" id="CHEBI:18420"/>
    </cofactor>
</comment>
<keyword evidence="9" id="KW-0234">DNA repair</keyword>
<keyword evidence="8" id="KW-0460">Magnesium</keyword>
<dbReference type="InterPro" id="IPR020476">
    <property type="entry name" value="Nudix_hydrolase"/>
</dbReference>
<dbReference type="InterPro" id="IPR029119">
    <property type="entry name" value="MutY_C"/>
</dbReference>
<evidence type="ECO:0000256" key="12">
    <source>
        <dbReference type="ARBA" id="ARBA00038905"/>
    </source>
</evidence>
<evidence type="ECO:0000256" key="8">
    <source>
        <dbReference type="ARBA" id="ARBA00022842"/>
    </source>
</evidence>
<dbReference type="GO" id="GO:0035539">
    <property type="term" value="F:8-oxo-7,8-dihydrodeoxyguanosine triphosphate pyrophosphatase activity"/>
    <property type="evidence" value="ECO:0007669"/>
    <property type="project" value="UniProtKB-EC"/>
</dbReference>
<accession>A0AAW5V9Y1</accession>
<comment type="catalytic activity">
    <reaction evidence="10">
        <text>8-oxo-dGTP + H2O = 8-oxo-dGMP + diphosphate + H(+)</text>
        <dbReference type="Rhea" id="RHEA:31575"/>
        <dbReference type="ChEBI" id="CHEBI:15377"/>
        <dbReference type="ChEBI" id="CHEBI:15378"/>
        <dbReference type="ChEBI" id="CHEBI:33019"/>
        <dbReference type="ChEBI" id="CHEBI:63224"/>
        <dbReference type="ChEBI" id="CHEBI:77896"/>
        <dbReference type="EC" id="3.6.1.55"/>
    </reaction>
</comment>
<evidence type="ECO:0000256" key="15">
    <source>
        <dbReference type="ARBA" id="ARBA00041979"/>
    </source>
</evidence>
<keyword evidence="6" id="KW-0227">DNA damage</keyword>
<evidence type="ECO:0000256" key="2">
    <source>
        <dbReference type="ARBA" id="ARBA00005582"/>
    </source>
</evidence>
<dbReference type="PRINTS" id="PR00502">
    <property type="entry name" value="NUDIXFAMILY"/>
</dbReference>
<evidence type="ECO:0000256" key="16">
    <source>
        <dbReference type="ARBA" id="ARBA00042798"/>
    </source>
</evidence>
<proteinExistence type="inferred from homology"/>
<comment type="caution">
    <text evidence="18">The sequence shown here is derived from an EMBL/GenBank/DDBJ whole genome shotgun (WGS) entry which is preliminary data.</text>
</comment>
<dbReference type="GO" id="GO:0006281">
    <property type="term" value="P:DNA repair"/>
    <property type="evidence" value="ECO:0007669"/>
    <property type="project" value="UniProtKB-KW"/>
</dbReference>
<dbReference type="GO" id="GO:0044716">
    <property type="term" value="F:8-oxo-GDP phosphatase activity"/>
    <property type="evidence" value="ECO:0007669"/>
    <property type="project" value="TreeGrafter"/>
</dbReference>
<dbReference type="GO" id="GO:0006260">
    <property type="term" value="P:DNA replication"/>
    <property type="evidence" value="ECO:0007669"/>
    <property type="project" value="UniProtKB-KW"/>
</dbReference>
<evidence type="ECO:0000256" key="1">
    <source>
        <dbReference type="ARBA" id="ARBA00001946"/>
    </source>
</evidence>
<protein>
    <recommendedName>
        <fullName evidence="13">8-oxo-dGTP diphosphatase</fullName>
        <ecNumber evidence="12">3.6.1.55</ecNumber>
    </recommendedName>
    <alternativeName>
        <fullName evidence="16">7,8-dihydro-8-oxoguanine-triphosphatase</fullName>
    </alternativeName>
    <alternativeName>
        <fullName evidence="15">Mutator protein MutT</fullName>
    </alternativeName>
    <alternativeName>
        <fullName evidence="14">dGTP pyrophosphohydrolase</fullName>
    </alternativeName>
</protein>
<keyword evidence="5" id="KW-0479">Metal-binding</keyword>
<dbReference type="PANTHER" id="PTHR47707">
    <property type="entry name" value="8-OXO-DGTP DIPHOSPHATASE"/>
    <property type="match status" value="1"/>
</dbReference>
<dbReference type="SUPFAM" id="SSF55811">
    <property type="entry name" value="Nudix"/>
    <property type="match status" value="1"/>
</dbReference>
<evidence type="ECO:0000256" key="13">
    <source>
        <dbReference type="ARBA" id="ARBA00040794"/>
    </source>
</evidence>
<dbReference type="GO" id="GO:0008413">
    <property type="term" value="F:8-oxo-7,8-dihydroguanosine triphosphate pyrophosphatase activity"/>
    <property type="evidence" value="ECO:0007669"/>
    <property type="project" value="TreeGrafter"/>
</dbReference>
<evidence type="ECO:0000259" key="17">
    <source>
        <dbReference type="PROSITE" id="PS51462"/>
    </source>
</evidence>
<comment type="catalytic activity">
    <reaction evidence="11">
        <text>8-oxo-GTP + H2O = 8-oxo-GMP + diphosphate + H(+)</text>
        <dbReference type="Rhea" id="RHEA:67616"/>
        <dbReference type="ChEBI" id="CHEBI:15377"/>
        <dbReference type="ChEBI" id="CHEBI:15378"/>
        <dbReference type="ChEBI" id="CHEBI:33019"/>
        <dbReference type="ChEBI" id="CHEBI:143553"/>
        <dbReference type="ChEBI" id="CHEBI:145694"/>
    </reaction>
</comment>
<evidence type="ECO:0000256" key="11">
    <source>
        <dbReference type="ARBA" id="ARBA00036904"/>
    </source>
</evidence>
<keyword evidence="4" id="KW-0235">DNA replication</keyword>
<dbReference type="Gene3D" id="3.90.79.10">
    <property type="entry name" value="Nucleoside Triphosphate Pyrophosphohydrolase"/>
    <property type="match status" value="1"/>
</dbReference>
<dbReference type="Proteomes" id="UP001209694">
    <property type="component" value="Unassembled WGS sequence"/>
</dbReference>
<evidence type="ECO:0000256" key="7">
    <source>
        <dbReference type="ARBA" id="ARBA00022801"/>
    </source>
</evidence>
<reference evidence="18" key="3">
    <citation type="submission" date="2022-06" db="EMBL/GenBank/DDBJ databases">
        <title>Leptospira isolates from biofilms formed at urban environments.</title>
        <authorList>
            <person name="Ribeiro P.S."/>
            <person name="Sousa T."/>
            <person name="Carvalho N."/>
            <person name="Aburjaile F."/>
            <person name="Neves F."/>
            <person name="Oliveira D."/>
            <person name="Blanco L."/>
            <person name="Lima J."/>
            <person name="Costa F."/>
            <person name="Brenig B."/>
            <person name="Soares S."/>
            <person name="Ramos R."/>
            <person name="Goes-Neto A."/>
            <person name="Matiuzzi M."/>
            <person name="Azevedo V."/>
            <person name="Ristow P."/>
        </authorList>
    </citation>
    <scope>NUCLEOTIDE SEQUENCE</scope>
    <source>
        <strain evidence="18">VSF7</strain>
    </source>
</reference>
<evidence type="ECO:0000313" key="18">
    <source>
        <dbReference type="EMBL" id="MCW7517133.1"/>
    </source>
</evidence>
<dbReference type="PANTHER" id="PTHR47707:SF1">
    <property type="entry name" value="NUDIX HYDROLASE FAMILY PROTEIN"/>
    <property type="match status" value="1"/>
</dbReference>
<dbReference type="Pfam" id="PF14815">
    <property type="entry name" value="NUDIX_4"/>
    <property type="match status" value="1"/>
</dbReference>
<gene>
    <name evidence="19" type="ORF">EHQ60_07185</name>
    <name evidence="18" type="ORF">ND810_18345</name>
</gene>
<keyword evidence="3" id="KW-0515">Mutator protein</keyword>
<dbReference type="EMBL" id="JAMQQD010000010">
    <property type="protein sequence ID" value="MCW7517133.1"/>
    <property type="molecule type" value="Genomic_DNA"/>
</dbReference>
<evidence type="ECO:0000256" key="6">
    <source>
        <dbReference type="ARBA" id="ARBA00022763"/>
    </source>
</evidence>
<dbReference type="RefSeq" id="WP_100726749.1">
    <property type="nucleotide sequence ID" value="NZ_JAMQPS010000009.1"/>
</dbReference>